<dbReference type="Proteomes" id="UP000887563">
    <property type="component" value="Unplaced"/>
</dbReference>
<keyword evidence="1" id="KW-1185">Reference proteome</keyword>
<dbReference type="AlphaFoldDB" id="A0A914M9B7"/>
<dbReference type="WBParaSite" id="Minc3s01157g21251">
    <property type="protein sequence ID" value="Minc3s01157g21251"/>
    <property type="gene ID" value="Minc3s01157g21251"/>
</dbReference>
<name>A0A914M9B7_MELIC</name>
<evidence type="ECO:0000313" key="1">
    <source>
        <dbReference type="Proteomes" id="UP000887563"/>
    </source>
</evidence>
<organism evidence="1 2">
    <name type="scientific">Meloidogyne incognita</name>
    <name type="common">Southern root-knot nematode worm</name>
    <name type="synonym">Oxyuris incognita</name>
    <dbReference type="NCBI Taxonomy" id="6306"/>
    <lineage>
        <taxon>Eukaryota</taxon>
        <taxon>Metazoa</taxon>
        <taxon>Ecdysozoa</taxon>
        <taxon>Nematoda</taxon>
        <taxon>Chromadorea</taxon>
        <taxon>Rhabditida</taxon>
        <taxon>Tylenchina</taxon>
        <taxon>Tylenchomorpha</taxon>
        <taxon>Tylenchoidea</taxon>
        <taxon>Meloidogynidae</taxon>
        <taxon>Meloidogyninae</taxon>
        <taxon>Meloidogyne</taxon>
        <taxon>Meloidogyne incognita group</taxon>
    </lineage>
</organism>
<proteinExistence type="predicted"/>
<sequence>MCCKVVYIYAIYLQTFSTGARFDKWNQESFRPITRFYHQGAAGVSLVYDITR</sequence>
<protein>
    <submittedName>
        <fullName evidence="2">Uncharacterized protein</fullName>
    </submittedName>
</protein>
<evidence type="ECO:0000313" key="2">
    <source>
        <dbReference type="WBParaSite" id="Minc3s01157g21251"/>
    </source>
</evidence>
<accession>A0A914M9B7</accession>
<reference evidence="2" key="1">
    <citation type="submission" date="2022-11" db="UniProtKB">
        <authorList>
            <consortium name="WormBaseParasite"/>
        </authorList>
    </citation>
    <scope>IDENTIFICATION</scope>
</reference>